<dbReference type="AlphaFoldDB" id="A0A9P4ITI9"/>
<keyword evidence="4" id="KW-1185">Reference proteome</keyword>
<proteinExistence type="predicted"/>
<sequence>MLSSITSFHRLINSLLPFTTPGTPLYQDVIHTIVLCAFLYFLPYIAERRAGARAGQTAEDGNDQHADAQTLGEVLRQELAIEDELQPPDDEPAPPPIEALLENGIHEDHAPAFDAPQPAFQNQQHQPAPRANRENIGAKKARSITRRNQRRQYHGWIREQAEARRAQEAVGAEEREAALQAEKERRLEVEKKLDEKRMKERSLVKAEREVREQREAKRRVDCERFVKDRLKEEGCVEIVEVVEEVWQDEDSDSGGLWSKGKGKANAEEERSWEEKAIWVERLLRAIPGLLGKKNVVKENGTEAVVMTMLTTGGWIVKIDEDVMRDAYAAAAQMARDKVKAGYDGKVTMMELGHVLEDILMARAGG</sequence>
<dbReference type="Proteomes" id="UP000799772">
    <property type="component" value="Unassembled WGS sequence"/>
</dbReference>
<dbReference type="EMBL" id="ML978121">
    <property type="protein sequence ID" value="KAF2104207.1"/>
    <property type="molecule type" value="Genomic_DNA"/>
</dbReference>
<organism evidence="3 4">
    <name type="scientific">Rhizodiscina lignyota</name>
    <dbReference type="NCBI Taxonomy" id="1504668"/>
    <lineage>
        <taxon>Eukaryota</taxon>
        <taxon>Fungi</taxon>
        <taxon>Dikarya</taxon>
        <taxon>Ascomycota</taxon>
        <taxon>Pezizomycotina</taxon>
        <taxon>Dothideomycetes</taxon>
        <taxon>Pleosporomycetidae</taxon>
        <taxon>Aulographales</taxon>
        <taxon>Rhizodiscinaceae</taxon>
        <taxon>Rhizodiscina</taxon>
    </lineage>
</organism>
<feature type="compositionally biased region" description="Basic residues" evidence="2">
    <location>
        <begin position="139"/>
        <end position="152"/>
    </location>
</feature>
<feature type="compositionally biased region" description="Low complexity" evidence="2">
    <location>
        <begin position="112"/>
        <end position="124"/>
    </location>
</feature>
<comment type="caution">
    <text evidence="3">The sequence shown here is derived from an EMBL/GenBank/DDBJ whole genome shotgun (WGS) entry which is preliminary data.</text>
</comment>
<evidence type="ECO:0000313" key="4">
    <source>
        <dbReference type="Proteomes" id="UP000799772"/>
    </source>
</evidence>
<keyword evidence="1" id="KW-0175">Coiled coil</keyword>
<protein>
    <submittedName>
        <fullName evidence="3">Uncharacterized protein</fullName>
    </submittedName>
</protein>
<evidence type="ECO:0000256" key="2">
    <source>
        <dbReference type="SAM" id="MobiDB-lite"/>
    </source>
</evidence>
<feature type="region of interest" description="Disordered" evidence="2">
    <location>
        <begin position="109"/>
        <end position="152"/>
    </location>
</feature>
<evidence type="ECO:0000313" key="3">
    <source>
        <dbReference type="EMBL" id="KAF2104207.1"/>
    </source>
</evidence>
<accession>A0A9P4ITI9</accession>
<gene>
    <name evidence="3" type="ORF">NA57DRAFT_70424</name>
</gene>
<evidence type="ECO:0000256" key="1">
    <source>
        <dbReference type="SAM" id="Coils"/>
    </source>
</evidence>
<dbReference type="OrthoDB" id="5397628at2759"/>
<feature type="coiled-coil region" evidence="1">
    <location>
        <begin position="172"/>
        <end position="223"/>
    </location>
</feature>
<name>A0A9P4ITI9_9PEZI</name>
<reference evidence="3" key="1">
    <citation type="journal article" date="2020" name="Stud. Mycol.">
        <title>101 Dothideomycetes genomes: a test case for predicting lifestyles and emergence of pathogens.</title>
        <authorList>
            <person name="Haridas S."/>
            <person name="Albert R."/>
            <person name="Binder M."/>
            <person name="Bloem J."/>
            <person name="Labutti K."/>
            <person name="Salamov A."/>
            <person name="Andreopoulos B."/>
            <person name="Baker S."/>
            <person name="Barry K."/>
            <person name="Bills G."/>
            <person name="Bluhm B."/>
            <person name="Cannon C."/>
            <person name="Castanera R."/>
            <person name="Culley D."/>
            <person name="Daum C."/>
            <person name="Ezra D."/>
            <person name="Gonzalez J."/>
            <person name="Henrissat B."/>
            <person name="Kuo A."/>
            <person name="Liang C."/>
            <person name="Lipzen A."/>
            <person name="Lutzoni F."/>
            <person name="Magnuson J."/>
            <person name="Mondo S."/>
            <person name="Nolan M."/>
            <person name="Ohm R."/>
            <person name="Pangilinan J."/>
            <person name="Park H.-J."/>
            <person name="Ramirez L."/>
            <person name="Alfaro M."/>
            <person name="Sun H."/>
            <person name="Tritt A."/>
            <person name="Yoshinaga Y."/>
            <person name="Zwiers L.-H."/>
            <person name="Turgeon B."/>
            <person name="Goodwin S."/>
            <person name="Spatafora J."/>
            <person name="Crous P."/>
            <person name="Grigoriev I."/>
        </authorList>
    </citation>
    <scope>NUCLEOTIDE SEQUENCE</scope>
    <source>
        <strain evidence="3">CBS 133067</strain>
    </source>
</reference>